<protein>
    <submittedName>
        <fullName evidence="2">Uncharacterized protein</fullName>
    </submittedName>
</protein>
<dbReference type="EMBL" id="CAMGYJ010000004">
    <property type="protein sequence ID" value="CAI0406900.1"/>
    <property type="molecule type" value="Genomic_DNA"/>
</dbReference>
<gene>
    <name evidence="2" type="ORF">LITE_LOCUS13394</name>
</gene>
<proteinExistence type="predicted"/>
<accession>A0AAV0JC12</accession>
<evidence type="ECO:0000313" key="3">
    <source>
        <dbReference type="Proteomes" id="UP001154282"/>
    </source>
</evidence>
<organism evidence="2 3">
    <name type="scientific">Linum tenue</name>
    <dbReference type="NCBI Taxonomy" id="586396"/>
    <lineage>
        <taxon>Eukaryota</taxon>
        <taxon>Viridiplantae</taxon>
        <taxon>Streptophyta</taxon>
        <taxon>Embryophyta</taxon>
        <taxon>Tracheophyta</taxon>
        <taxon>Spermatophyta</taxon>
        <taxon>Magnoliopsida</taxon>
        <taxon>eudicotyledons</taxon>
        <taxon>Gunneridae</taxon>
        <taxon>Pentapetalae</taxon>
        <taxon>rosids</taxon>
        <taxon>fabids</taxon>
        <taxon>Malpighiales</taxon>
        <taxon>Linaceae</taxon>
        <taxon>Linum</taxon>
    </lineage>
</organism>
<keyword evidence="3" id="KW-1185">Reference proteome</keyword>
<reference evidence="2" key="1">
    <citation type="submission" date="2022-08" db="EMBL/GenBank/DDBJ databases">
        <authorList>
            <person name="Gutierrez-Valencia J."/>
        </authorList>
    </citation>
    <scope>NUCLEOTIDE SEQUENCE</scope>
</reference>
<dbReference type="Proteomes" id="UP001154282">
    <property type="component" value="Unassembled WGS sequence"/>
</dbReference>
<comment type="caution">
    <text evidence="2">The sequence shown here is derived from an EMBL/GenBank/DDBJ whole genome shotgun (WGS) entry which is preliminary data.</text>
</comment>
<sequence length="34" mass="3694">MREELPSPVDELPPAGYQEGPVLFRGRGGHHPAP</sequence>
<evidence type="ECO:0000313" key="2">
    <source>
        <dbReference type="EMBL" id="CAI0406900.1"/>
    </source>
</evidence>
<name>A0AAV0JC12_9ROSI</name>
<feature type="region of interest" description="Disordered" evidence="1">
    <location>
        <begin position="1"/>
        <end position="34"/>
    </location>
</feature>
<dbReference type="AlphaFoldDB" id="A0AAV0JC12"/>
<evidence type="ECO:0000256" key="1">
    <source>
        <dbReference type="SAM" id="MobiDB-lite"/>
    </source>
</evidence>